<sequence length="1067" mass="124208">MKWKISLFLLVVLAVSLPIVLWFTEKPTKLEVVIFNKTVHDQTFQEHSGVTWILNHHRYEKKGNMKYQKDLDYYGFFSDNENKTYTIRELPPSIENTDVFYIGNLYGVYEDDLEFIEKSTNNISPLIYGGLNEEEWQSILERISSQKRSTLIMENNALSIATADHVQKNVSDYLQLDLSGWSGKYFEELDPLINEDIPQSLLQLNEQIFETAWNYQGSGFVLVNEQTEQLLVLVDEHYLGDGINVQFTEAGLEKFKLKSEYNYTDWFTIVTAKRPEDVLAKFSWNLTDLGISELKRLNIPVEFAAIIGQSRSSSQNYFFAGNFSKNSNVPNFYQFKGLSKLKSVFNWTHSAEEKFFWQLYVPVLTIILAESLDEIDNVESSQVSVANEGSLAYTSRIHDNSFEVFLKGSWNKLQIKGVNMGMGKPGAFPGEAAISEDEYYRWFQSIGEMGANTIRVYTLHPPSFYNALKEYNEQHDEPMYLLHGVWIDEEPLEETLDAFKPEITKEFQEEMQRIVDVIHGNALIERRPGHAYGIYQADVSPYVIGWVLGIEWYPFMVKETNEKHVTIGDYDGKFVMTNGALPFEHWLAAQFDKIINYEIEHYQWIRPMSFTNWVTTDLLNHPAEPNEEEDMVSVDPNVIKLKGPLMATNQFASYHVYPYYPDFLNYEENYVNYTDHRGELNNYAAYLKELHEAHTIPILIAEFGVPASRGLTHENPFGWNQGFLSEVEQGEIIVRLYEDIVHEKMLGGLVFTWQDEWFKRTWNTMDYDNPERRPYWSNAQTNEQQFGLLSFDRHKVKVDGEKSDWESVSALFTKDQGIMRNLFMDHDERYLYFRLDINSTNEDFFTKGFPLILLDTVPNQGNSRPEMIKGGTFENGIDFIINLNGLNESRVLVDSYYDLFSLQFRNDLQINEDPVKDSGKFVPIHYALNREMTIPSQNKTYPFSYYETGKLRYGNGNPSSVNYDSLADYYIDQSQEILEIRIPWLLLNFRDPSQREVISDIYGERKGEKVDGIFVSALFVDPSDSQSLKVIDSFPTFELYSWEEWDLPAYEERLKSSYEIVKKAFSK</sequence>
<dbReference type="AlphaFoldDB" id="A0A1S2MDE2"/>
<dbReference type="Gene3D" id="3.20.20.80">
    <property type="entry name" value="Glycosidases"/>
    <property type="match status" value="2"/>
</dbReference>
<protein>
    <recommendedName>
        <fullName evidence="4">Family 2 glycosyl transferase</fullName>
    </recommendedName>
</protein>
<name>A0A1S2MDE2_9BACI</name>
<dbReference type="OrthoDB" id="916275at2"/>
<dbReference type="KEGG" id="aia:AWH56_006710"/>
<reference evidence="2 3" key="3">
    <citation type="journal article" date="2019" name="Int. J. Syst. Evol. Microbiol.">
        <title>Anaerobacillus isosaccharinicus sp. nov., an alkaliphilic bacterium which degrades isosaccharinic acid.</title>
        <authorList>
            <person name="Bassil N.M."/>
            <person name="Lloyd J.R."/>
        </authorList>
    </citation>
    <scope>NUCLEOTIDE SEQUENCE [LARGE SCALE GENOMIC DNA]</scope>
    <source>
        <strain evidence="2 3">NB2006</strain>
    </source>
</reference>
<dbReference type="InterPro" id="IPR017853">
    <property type="entry name" value="GH"/>
</dbReference>
<gene>
    <name evidence="2" type="ORF">AWH56_006710</name>
    <name evidence="1" type="ORF">AWH56_04590</name>
</gene>
<dbReference type="EMBL" id="CP063356">
    <property type="protein sequence ID" value="QOY37316.1"/>
    <property type="molecule type" value="Genomic_DNA"/>
</dbReference>
<evidence type="ECO:0000313" key="2">
    <source>
        <dbReference type="EMBL" id="QOY37316.1"/>
    </source>
</evidence>
<reference evidence="1 3" key="1">
    <citation type="submission" date="2016-10" db="EMBL/GenBank/DDBJ databases">
        <title>Draft genome sequences of four alkaliphilic bacteria belonging to the Anaerobacillus genus.</title>
        <authorList>
            <person name="Bassil N.M."/>
            <person name="Lloyd J.R."/>
        </authorList>
    </citation>
    <scope>NUCLEOTIDE SEQUENCE [LARGE SCALE GENOMIC DNA]</scope>
    <source>
        <strain evidence="1 3">NB2006</strain>
    </source>
</reference>
<reference evidence="2 3" key="2">
    <citation type="journal article" date="2017" name="Genome Announc.">
        <title>Draft Genome Sequences of Four Alkaliphilic Bacteria Belonging to the Anaerobacillus Genus.</title>
        <authorList>
            <person name="Bassil N.M."/>
            <person name="Lloyd J.R."/>
        </authorList>
    </citation>
    <scope>NUCLEOTIDE SEQUENCE [LARGE SCALE GENOMIC DNA]</scope>
    <source>
        <strain evidence="2 3">NB2006</strain>
    </source>
</reference>
<dbReference type="Proteomes" id="UP000180175">
    <property type="component" value="Chromosome"/>
</dbReference>
<dbReference type="RefSeq" id="WP_071316004.1">
    <property type="nucleotide sequence ID" value="NZ_CP063356.2"/>
</dbReference>
<evidence type="ECO:0008006" key="4">
    <source>
        <dbReference type="Google" id="ProtNLM"/>
    </source>
</evidence>
<organism evidence="1 3">
    <name type="scientific">Anaerobacillus isosaccharinicus</name>
    <dbReference type="NCBI Taxonomy" id="1532552"/>
    <lineage>
        <taxon>Bacteria</taxon>
        <taxon>Bacillati</taxon>
        <taxon>Bacillota</taxon>
        <taxon>Bacilli</taxon>
        <taxon>Bacillales</taxon>
        <taxon>Bacillaceae</taxon>
        <taxon>Anaerobacillus</taxon>
    </lineage>
</organism>
<proteinExistence type="predicted"/>
<keyword evidence="3" id="KW-1185">Reference proteome</keyword>
<dbReference type="EMBL" id="LQXD01000028">
    <property type="protein sequence ID" value="OIJ22768.1"/>
    <property type="molecule type" value="Genomic_DNA"/>
</dbReference>
<reference evidence="2" key="4">
    <citation type="submission" date="2020-10" db="EMBL/GenBank/DDBJ databases">
        <authorList>
            <person name="Bassil N.M."/>
            <person name="Lloyd J.R."/>
        </authorList>
    </citation>
    <scope>NUCLEOTIDE SEQUENCE</scope>
    <source>
        <strain evidence="2">NB2006</strain>
    </source>
</reference>
<dbReference type="SUPFAM" id="SSF51445">
    <property type="entry name" value="(Trans)glycosidases"/>
    <property type="match status" value="1"/>
</dbReference>
<evidence type="ECO:0000313" key="1">
    <source>
        <dbReference type="EMBL" id="OIJ22768.1"/>
    </source>
</evidence>
<evidence type="ECO:0000313" key="3">
    <source>
        <dbReference type="Proteomes" id="UP000180175"/>
    </source>
</evidence>
<accession>A0A1S2MDE2</accession>